<dbReference type="PANTHER" id="PTHR31001">
    <property type="entry name" value="UNCHARACTERIZED TRANSCRIPTIONAL REGULATORY PROTEIN"/>
    <property type="match status" value="1"/>
</dbReference>
<organism evidence="5 6">
    <name type="scientific">Fusarium vanettenii (strain ATCC MYA-4622 / CBS 123669 / FGSC 9596 / NRRL 45880 / 77-13-4)</name>
    <name type="common">Fusarium solani subsp. pisi</name>
    <dbReference type="NCBI Taxonomy" id="660122"/>
    <lineage>
        <taxon>Eukaryota</taxon>
        <taxon>Fungi</taxon>
        <taxon>Dikarya</taxon>
        <taxon>Ascomycota</taxon>
        <taxon>Pezizomycotina</taxon>
        <taxon>Sordariomycetes</taxon>
        <taxon>Hypocreomycetidae</taxon>
        <taxon>Hypocreales</taxon>
        <taxon>Nectriaceae</taxon>
        <taxon>Fusarium</taxon>
        <taxon>Fusarium solani species complex</taxon>
        <taxon>Fusarium vanettenii</taxon>
    </lineage>
</organism>
<dbReference type="EMBL" id="GG698946">
    <property type="protein sequence ID" value="EEU35105.1"/>
    <property type="molecule type" value="Genomic_DNA"/>
</dbReference>
<dbReference type="Gene3D" id="4.10.240.10">
    <property type="entry name" value="Zn(2)-C6 fungal-type DNA-binding domain"/>
    <property type="match status" value="1"/>
</dbReference>
<dbReference type="CDD" id="cd12148">
    <property type="entry name" value="fungal_TF_MHR"/>
    <property type="match status" value="1"/>
</dbReference>
<dbReference type="Proteomes" id="UP000005206">
    <property type="component" value="Chromosome 7"/>
</dbReference>
<dbReference type="eggNOG" id="ENOG502RZ6Z">
    <property type="taxonomic scope" value="Eukaryota"/>
</dbReference>
<protein>
    <recommendedName>
        <fullName evidence="4">Zn(2)-C6 fungal-type domain-containing protein</fullName>
    </recommendedName>
</protein>
<dbReference type="OMA" id="NSMIAVR"/>
<dbReference type="SUPFAM" id="SSF57701">
    <property type="entry name" value="Zn2/Cys6 DNA-binding domain"/>
    <property type="match status" value="1"/>
</dbReference>
<dbReference type="InParanoid" id="C7ZLQ6"/>
<dbReference type="PROSITE" id="PS50048">
    <property type="entry name" value="ZN2_CY6_FUNGAL_2"/>
    <property type="match status" value="1"/>
</dbReference>
<dbReference type="InterPro" id="IPR001138">
    <property type="entry name" value="Zn2Cys6_DnaBD"/>
</dbReference>
<dbReference type="SMART" id="SM00066">
    <property type="entry name" value="GAL4"/>
    <property type="match status" value="1"/>
</dbReference>
<dbReference type="GO" id="GO:0005634">
    <property type="term" value="C:nucleus"/>
    <property type="evidence" value="ECO:0007669"/>
    <property type="project" value="UniProtKB-SubCell"/>
</dbReference>
<feature type="domain" description="Zn(2)-C6 fungal-type" evidence="4">
    <location>
        <begin position="15"/>
        <end position="46"/>
    </location>
</feature>
<gene>
    <name evidence="5" type="ORF">NECHADRAFT_82471</name>
</gene>
<dbReference type="InterPro" id="IPR036864">
    <property type="entry name" value="Zn2-C6_fun-type_DNA-bd_sf"/>
</dbReference>
<keyword evidence="2" id="KW-0539">Nucleus</keyword>
<accession>C7ZLQ6</accession>
<reference evidence="5 6" key="1">
    <citation type="journal article" date="2009" name="PLoS Genet.">
        <title>The genome of Nectria haematococca: contribution of supernumerary chromosomes to gene expansion.</title>
        <authorList>
            <person name="Coleman J.J."/>
            <person name="Rounsley S.D."/>
            <person name="Rodriguez-Carres M."/>
            <person name="Kuo A."/>
            <person name="Wasmann C.C."/>
            <person name="Grimwood J."/>
            <person name="Schmutz J."/>
            <person name="Taga M."/>
            <person name="White G.J."/>
            <person name="Zhou S."/>
            <person name="Schwartz D.C."/>
            <person name="Freitag M."/>
            <person name="Ma L.J."/>
            <person name="Danchin E.G."/>
            <person name="Henrissat B."/>
            <person name="Coutinho P.M."/>
            <person name="Nelson D.R."/>
            <person name="Straney D."/>
            <person name="Napoli C.A."/>
            <person name="Barker B.M."/>
            <person name="Gribskov M."/>
            <person name="Rep M."/>
            <person name="Kroken S."/>
            <person name="Molnar I."/>
            <person name="Rensing C."/>
            <person name="Kennell J.C."/>
            <person name="Zamora J."/>
            <person name="Farman M.L."/>
            <person name="Selker E.U."/>
            <person name="Salamov A."/>
            <person name="Shapiro H."/>
            <person name="Pangilinan J."/>
            <person name="Lindquist E."/>
            <person name="Lamers C."/>
            <person name="Grigoriev I.V."/>
            <person name="Geiser D.M."/>
            <person name="Covert S.F."/>
            <person name="Temporini E."/>
            <person name="Vanetten H.D."/>
        </authorList>
    </citation>
    <scope>NUCLEOTIDE SEQUENCE [LARGE SCALE GENOMIC DNA]</scope>
    <source>
        <strain evidence="6">ATCC MYA-4622 / CBS 123669 / FGSC 9596 / NRRL 45880 / 77-13-4</strain>
    </source>
</reference>
<dbReference type="GO" id="GO:0008270">
    <property type="term" value="F:zinc ion binding"/>
    <property type="evidence" value="ECO:0007669"/>
    <property type="project" value="InterPro"/>
</dbReference>
<evidence type="ECO:0000256" key="2">
    <source>
        <dbReference type="ARBA" id="ARBA00023242"/>
    </source>
</evidence>
<feature type="compositionally biased region" description="Polar residues" evidence="3">
    <location>
        <begin position="112"/>
        <end position="123"/>
    </location>
</feature>
<feature type="compositionally biased region" description="Basic and acidic residues" evidence="3">
    <location>
        <begin position="93"/>
        <end position="110"/>
    </location>
</feature>
<dbReference type="AlphaFoldDB" id="C7ZLQ6"/>
<dbReference type="CDD" id="cd00067">
    <property type="entry name" value="GAL4"/>
    <property type="match status" value="1"/>
</dbReference>
<keyword evidence="6" id="KW-1185">Reference proteome</keyword>
<proteinExistence type="predicted"/>
<comment type="subcellular location">
    <subcellularLocation>
        <location evidence="1">Nucleus</location>
    </subcellularLocation>
</comment>
<dbReference type="Pfam" id="PF00172">
    <property type="entry name" value="Zn_clus"/>
    <property type="match status" value="1"/>
</dbReference>
<evidence type="ECO:0000256" key="3">
    <source>
        <dbReference type="SAM" id="MobiDB-lite"/>
    </source>
</evidence>
<dbReference type="OrthoDB" id="410267at2759"/>
<feature type="region of interest" description="Disordered" evidence="3">
    <location>
        <begin position="60"/>
        <end position="127"/>
    </location>
</feature>
<dbReference type="RefSeq" id="XP_003040818.1">
    <property type="nucleotide sequence ID" value="XM_003040772.1"/>
</dbReference>
<dbReference type="GO" id="GO:0000981">
    <property type="term" value="F:DNA-binding transcription factor activity, RNA polymerase II-specific"/>
    <property type="evidence" value="ECO:0007669"/>
    <property type="project" value="InterPro"/>
</dbReference>
<evidence type="ECO:0000256" key="1">
    <source>
        <dbReference type="ARBA" id="ARBA00004123"/>
    </source>
</evidence>
<dbReference type="HOGENOM" id="CLU_013987_0_0_1"/>
<dbReference type="PANTHER" id="PTHR31001:SF76">
    <property type="entry name" value="ZN(2)-C6 FUNGAL-TYPE DOMAIN-CONTAINING PROTEIN"/>
    <property type="match status" value="1"/>
</dbReference>
<evidence type="ECO:0000259" key="4">
    <source>
        <dbReference type="PROSITE" id="PS50048"/>
    </source>
</evidence>
<dbReference type="VEuPathDB" id="FungiDB:NECHADRAFT_82471"/>
<name>C7ZLQ6_FUSV7</name>
<evidence type="ECO:0000313" key="6">
    <source>
        <dbReference type="Proteomes" id="UP000005206"/>
    </source>
</evidence>
<evidence type="ECO:0000313" key="5">
    <source>
        <dbReference type="EMBL" id="EEU35105.1"/>
    </source>
</evidence>
<dbReference type="KEGG" id="nhe:NECHADRAFT_82471"/>
<dbReference type="STRING" id="660122.C7ZLQ6"/>
<sequence length="692" mass="77616">MSTTQDRVSQRAPRSCQPCSRRKLRCSKQIPCSACVSRGVPDDCRRESVILSKHTAKAYRPRRSVADVISPNLPPSPASQDNISLSEIPDASPKTDARQPTAREDGKEIEGSGNSLPLTSQPLDGTGRSIGVAAISSLLQESEPRQSGPRNYGNTHPVCTEVVLSLESLVWGSHLASGTDKRPNPPTNTELPDRTTLVLPARLEEAILQFHQEHIAWMHNVIHVASFAEECISLRWEQAIPSMAWQSLYWSMMSAGLFYMKHQSCVELGIPDKTTLTETCYRRALDALASSDFMAVHSSEIPHPWSYTLSKPSVYLFRAHMLSVRDSKRIIVLLSSATCIAQLMRIHVMSPTPPEPASANSLMEHEIKKRIWYFLVIQDSYLTTFKGTSNIVPAHAKTPLPVNCSEVMEEFQDASKVQVLPLSTPTQTTYMILQVHLTSIKRRLHEGTYETAGKIVNVAERYQKVLQTDQDLAILRQQLPPWMKTKACPTDAAPFVRHQWRTFRISYAHMKLSIHRAFFCHSFTMKQFSYSHQACLDAARMLLLTYRDTAQASEFDSWTVPAHVISASLIVTLDIVLRDSGDDFDPNVARSFADDKGLMLECLELVAATQSSLLVKRGLTLVSKLLSDREQRIPTYSRFDGPEISKLVQEVEDALATEEAPPTAYNVTFEEYLDMMGDDLFSFMDHESCLLD</sequence>
<dbReference type="InterPro" id="IPR050613">
    <property type="entry name" value="Sec_Metabolite_Reg"/>
</dbReference>
<dbReference type="GeneID" id="9679218"/>
<dbReference type="PROSITE" id="PS00463">
    <property type="entry name" value="ZN2_CY6_FUNGAL_1"/>
    <property type="match status" value="1"/>
</dbReference>